<dbReference type="Gene3D" id="1.10.10.60">
    <property type="entry name" value="Homeodomain-like"/>
    <property type="match status" value="1"/>
</dbReference>
<keyword evidence="1" id="KW-0805">Transcription regulation</keyword>
<keyword evidence="5" id="KW-1185">Reference proteome</keyword>
<organism evidence="4 5">
    <name type="scientific">Paraburkholderia acidicola</name>
    <dbReference type="NCBI Taxonomy" id="1912599"/>
    <lineage>
        <taxon>Bacteria</taxon>
        <taxon>Pseudomonadati</taxon>
        <taxon>Pseudomonadota</taxon>
        <taxon>Betaproteobacteria</taxon>
        <taxon>Burkholderiales</taxon>
        <taxon>Burkholderiaceae</taxon>
        <taxon>Paraburkholderia</taxon>
    </lineage>
</organism>
<dbReference type="PANTHER" id="PTHR43130">
    <property type="entry name" value="ARAC-FAMILY TRANSCRIPTIONAL REGULATOR"/>
    <property type="match status" value="1"/>
</dbReference>
<dbReference type="Proteomes" id="UP001469089">
    <property type="component" value="Unassembled WGS sequence"/>
</dbReference>
<dbReference type="Pfam" id="PF12833">
    <property type="entry name" value="HTH_18"/>
    <property type="match status" value="1"/>
</dbReference>
<name>A0ABV1LWT7_9BURK</name>
<dbReference type="InterPro" id="IPR009057">
    <property type="entry name" value="Homeodomain-like_sf"/>
</dbReference>
<dbReference type="Gene3D" id="3.40.50.880">
    <property type="match status" value="1"/>
</dbReference>
<sequence>MIASLERFECDGAAGHDCSGSLQWLKGHKLVILGHQVIRVSCLLFDGFVLLDMAGPVTAFETASQCDSPGYSIEFLGSTTGNVTSSSGATVGAVDFRRTRGCDILLIPGGQGIQNRENYAHLLPFIRRTAQKGGKLASVCSGAFLLAEAGLLEGRTAATHWREAAELARRFPSINVDAESLFVRDGNIWTSAGISSGIDLALAMIQDDYGFETARRVAQILVVSVNRPGGQSQHSALLELVGVDNRFNEILIWARSHLNEPLDVEHLAERAALSVRQFTRAFTAAIGIAPAKAIERLRLENARTSIEAGARSLEQVAHDSGFGNIDRMRRAFIRRFGVTPQAIRRHVSHDD</sequence>
<evidence type="ECO:0000313" key="4">
    <source>
        <dbReference type="EMBL" id="MEQ5843767.1"/>
    </source>
</evidence>
<dbReference type="SUPFAM" id="SSF46689">
    <property type="entry name" value="Homeodomain-like"/>
    <property type="match status" value="2"/>
</dbReference>
<accession>A0ABV1LWT7</accession>
<protein>
    <submittedName>
        <fullName evidence="4">GlxA family transcriptional regulator</fullName>
    </submittedName>
</protein>
<dbReference type="RefSeq" id="WP_349545373.1">
    <property type="nucleotide sequence ID" value="NZ_JAOALG010000002.1"/>
</dbReference>
<dbReference type="SMART" id="SM00342">
    <property type="entry name" value="HTH_ARAC"/>
    <property type="match status" value="1"/>
</dbReference>
<evidence type="ECO:0000256" key="1">
    <source>
        <dbReference type="ARBA" id="ARBA00023015"/>
    </source>
</evidence>
<dbReference type="EMBL" id="JAOALG010000002">
    <property type="protein sequence ID" value="MEQ5843767.1"/>
    <property type="molecule type" value="Genomic_DNA"/>
</dbReference>
<dbReference type="SUPFAM" id="SSF52317">
    <property type="entry name" value="Class I glutamine amidotransferase-like"/>
    <property type="match status" value="1"/>
</dbReference>
<proteinExistence type="predicted"/>
<gene>
    <name evidence="4" type="ORF">N0A02_30370</name>
</gene>
<evidence type="ECO:0000313" key="5">
    <source>
        <dbReference type="Proteomes" id="UP001469089"/>
    </source>
</evidence>
<dbReference type="InterPro" id="IPR052158">
    <property type="entry name" value="INH-QAR"/>
</dbReference>
<evidence type="ECO:0000256" key="2">
    <source>
        <dbReference type="ARBA" id="ARBA00023163"/>
    </source>
</evidence>
<dbReference type="InterPro" id="IPR002818">
    <property type="entry name" value="DJ-1/PfpI"/>
</dbReference>
<dbReference type="PANTHER" id="PTHR43130:SF3">
    <property type="entry name" value="HTH-TYPE TRANSCRIPTIONAL REGULATOR RV1931C"/>
    <property type="match status" value="1"/>
</dbReference>
<dbReference type="Pfam" id="PF01965">
    <property type="entry name" value="DJ-1_PfpI"/>
    <property type="match status" value="1"/>
</dbReference>
<dbReference type="InterPro" id="IPR018060">
    <property type="entry name" value="HTH_AraC"/>
</dbReference>
<dbReference type="InterPro" id="IPR029062">
    <property type="entry name" value="Class_I_gatase-like"/>
</dbReference>
<comment type="caution">
    <text evidence="4">The sequence shown here is derived from an EMBL/GenBank/DDBJ whole genome shotgun (WGS) entry which is preliminary data.</text>
</comment>
<evidence type="ECO:0000259" key="3">
    <source>
        <dbReference type="PROSITE" id="PS01124"/>
    </source>
</evidence>
<feature type="domain" description="HTH araC/xylS-type" evidence="3">
    <location>
        <begin position="248"/>
        <end position="346"/>
    </location>
</feature>
<keyword evidence="2" id="KW-0804">Transcription</keyword>
<dbReference type="CDD" id="cd03137">
    <property type="entry name" value="GATase1_AraC_1"/>
    <property type="match status" value="1"/>
</dbReference>
<reference evidence="4 5" key="1">
    <citation type="journal article" date="2024" name="Chem. Sci.">
        <title>Discovery of a lagriamide polyketide by integrated genome mining, isotopic labeling, and untargeted metabolomics.</title>
        <authorList>
            <person name="Fergusson C.H."/>
            <person name="Saulog J."/>
            <person name="Paulo B.S."/>
            <person name="Wilson D.M."/>
            <person name="Liu D.Y."/>
            <person name="Morehouse N.J."/>
            <person name="Waterworth S."/>
            <person name="Barkei J."/>
            <person name="Gray C.A."/>
            <person name="Kwan J.C."/>
            <person name="Eustaquio A.S."/>
            <person name="Linington R.G."/>
        </authorList>
    </citation>
    <scope>NUCLEOTIDE SEQUENCE [LARGE SCALE GENOMIC DNA]</scope>
    <source>
        <strain evidence="4 5">RL17-338-BIF-B</strain>
    </source>
</reference>
<dbReference type="PROSITE" id="PS01124">
    <property type="entry name" value="HTH_ARAC_FAMILY_2"/>
    <property type="match status" value="1"/>
</dbReference>